<keyword evidence="5" id="KW-1185">Reference proteome</keyword>
<dbReference type="EMBL" id="CP048788">
    <property type="protein sequence ID" value="QJF50008.1"/>
    <property type="molecule type" value="Genomic_DNA"/>
</dbReference>
<name>A0A858SQ75_9RHOB</name>
<dbReference type="Gene3D" id="3.90.79.10">
    <property type="entry name" value="Nucleoside Triphosphate Pyrophosphohydrolase"/>
    <property type="match status" value="1"/>
</dbReference>
<gene>
    <name evidence="4" type="ORF">G3256_01895</name>
</gene>
<accession>A0A858SQ75</accession>
<protein>
    <submittedName>
        <fullName evidence="4">NUDIX domain-containing protein</fullName>
    </submittedName>
</protein>
<dbReference type="PROSITE" id="PS00893">
    <property type="entry name" value="NUDIX_BOX"/>
    <property type="match status" value="1"/>
</dbReference>
<dbReference type="PROSITE" id="PS51462">
    <property type="entry name" value="NUDIX"/>
    <property type="match status" value="1"/>
</dbReference>
<dbReference type="Proteomes" id="UP000503308">
    <property type="component" value="Chromosome"/>
</dbReference>
<feature type="domain" description="Nudix hydrolase" evidence="3">
    <location>
        <begin position="1"/>
        <end position="131"/>
    </location>
</feature>
<dbReference type="InterPro" id="IPR015797">
    <property type="entry name" value="NUDIX_hydrolase-like_dom_sf"/>
</dbReference>
<evidence type="ECO:0000259" key="3">
    <source>
        <dbReference type="PROSITE" id="PS51462"/>
    </source>
</evidence>
<comment type="cofactor">
    <cofactor evidence="1">
        <name>Mg(2+)</name>
        <dbReference type="ChEBI" id="CHEBI:18420"/>
    </cofactor>
</comment>
<proteinExistence type="predicted"/>
<reference evidence="4 5" key="1">
    <citation type="submission" date="2020-02" db="EMBL/GenBank/DDBJ databases">
        <title>Genome sequence of Roseobacter ponti.</title>
        <authorList>
            <person name="Hollensteiner J."/>
            <person name="Schneider D."/>
            <person name="Poehlein A."/>
            <person name="Daniel R."/>
        </authorList>
    </citation>
    <scope>NUCLEOTIDE SEQUENCE [LARGE SCALE GENOMIC DNA]</scope>
    <source>
        <strain evidence="4 5">DSM 106830</strain>
    </source>
</reference>
<organism evidence="4 5">
    <name type="scientific">Roseobacter ponti</name>
    <dbReference type="NCBI Taxonomy" id="1891787"/>
    <lineage>
        <taxon>Bacteria</taxon>
        <taxon>Pseudomonadati</taxon>
        <taxon>Pseudomonadota</taxon>
        <taxon>Alphaproteobacteria</taxon>
        <taxon>Rhodobacterales</taxon>
        <taxon>Roseobacteraceae</taxon>
        <taxon>Roseobacter</taxon>
    </lineage>
</organism>
<dbReference type="InterPro" id="IPR000086">
    <property type="entry name" value="NUDIX_hydrolase_dom"/>
</dbReference>
<sequence>MPFHGAKIALLTEMALPVILRDARPDIPWPGYWDLPGGGREGCETPVDCARRETFEELNIEVRPDRIVWGRSFLTDGRRNWFFCAHLRPGDLTGARLGDEGQRWELMPVRAFLGHQRVVPHFRDRLRLFLEDPGG</sequence>
<dbReference type="RefSeq" id="WP_169639233.1">
    <property type="nucleotide sequence ID" value="NZ_CP048788.1"/>
</dbReference>
<keyword evidence="2" id="KW-0378">Hydrolase</keyword>
<evidence type="ECO:0000256" key="2">
    <source>
        <dbReference type="ARBA" id="ARBA00022801"/>
    </source>
</evidence>
<dbReference type="GO" id="GO:0016787">
    <property type="term" value="F:hydrolase activity"/>
    <property type="evidence" value="ECO:0007669"/>
    <property type="project" value="UniProtKB-KW"/>
</dbReference>
<evidence type="ECO:0000313" key="5">
    <source>
        <dbReference type="Proteomes" id="UP000503308"/>
    </source>
</evidence>
<dbReference type="SUPFAM" id="SSF55811">
    <property type="entry name" value="Nudix"/>
    <property type="match status" value="1"/>
</dbReference>
<dbReference type="KEGG" id="rpon:G3256_01895"/>
<evidence type="ECO:0000313" key="4">
    <source>
        <dbReference type="EMBL" id="QJF50008.1"/>
    </source>
</evidence>
<evidence type="ECO:0000256" key="1">
    <source>
        <dbReference type="ARBA" id="ARBA00001946"/>
    </source>
</evidence>
<dbReference type="AlphaFoldDB" id="A0A858SQ75"/>
<dbReference type="Pfam" id="PF00293">
    <property type="entry name" value="NUDIX"/>
    <property type="match status" value="1"/>
</dbReference>
<dbReference type="InterPro" id="IPR020084">
    <property type="entry name" value="NUDIX_hydrolase_CS"/>
</dbReference>